<comment type="caution">
    <text evidence="1">The sequence shown here is derived from an EMBL/GenBank/DDBJ whole genome shotgun (WGS) entry which is preliminary data.</text>
</comment>
<reference evidence="1" key="1">
    <citation type="submission" date="2020-07" db="EMBL/GenBank/DDBJ databases">
        <title>Huge and variable diversity of episymbiotic CPR bacteria and DPANN archaea in groundwater ecosystems.</title>
        <authorList>
            <person name="He C.Y."/>
            <person name="Keren R."/>
            <person name="Whittaker M."/>
            <person name="Farag I.F."/>
            <person name="Doudna J."/>
            <person name="Cate J.H.D."/>
            <person name="Banfield J.F."/>
        </authorList>
    </citation>
    <scope>NUCLEOTIDE SEQUENCE</scope>
    <source>
        <strain evidence="1">NC_groundwater_1664_Pr3_B-0.1um_52_9</strain>
    </source>
</reference>
<feature type="non-terminal residue" evidence="1">
    <location>
        <position position="228"/>
    </location>
</feature>
<organism evidence="1 2">
    <name type="scientific">Desulfomonile tiedjei</name>
    <dbReference type="NCBI Taxonomy" id="2358"/>
    <lineage>
        <taxon>Bacteria</taxon>
        <taxon>Pseudomonadati</taxon>
        <taxon>Thermodesulfobacteriota</taxon>
        <taxon>Desulfomonilia</taxon>
        <taxon>Desulfomonilales</taxon>
        <taxon>Desulfomonilaceae</taxon>
        <taxon>Desulfomonile</taxon>
    </lineage>
</organism>
<name>A0A9D6V855_9BACT</name>
<dbReference type="Proteomes" id="UP000807825">
    <property type="component" value="Unassembled WGS sequence"/>
</dbReference>
<accession>A0A9D6V855</accession>
<dbReference type="EMBL" id="JACRDE010000597">
    <property type="protein sequence ID" value="MBI5252355.1"/>
    <property type="molecule type" value="Genomic_DNA"/>
</dbReference>
<sequence length="228" mass="25495">MTQSKKRATPDCAQCPNELPSKVCLHEHGSAHKGCPTLTRKKLLAQANQAYEDPDTYLFAQQASIQESACYENRHERPYLMQPTKTRIAEICEFAHRMGYKRLGLVFCVGLNSEAAIVERILKQNGFDVVSVCCKAGRTSKDLIGIEDSDKVFQGTEEAMCNPIFQAMVVNEESTHLNILLGLCVGHDSLFFKHANAYTTVLAVKDRVTGHNPLAAIYLHNSYYKKLL</sequence>
<evidence type="ECO:0000313" key="2">
    <source>
        <dbReference type="Proteomes" id="UP000807825"/>
    </source>
</evidence>
<gene>
    <name evidence="1" type="ORF">HY912_22910</name>
</gene>
<proteinExistence type="predicted"/>
<dbReference type="AlphaFoldDB" id="A0A9D6V855"/>
<dbReference type="Pfam" id="PF08901">
    <property type="entry name" value="DUF1847"/>
    <property type="match status" value="1"/>
</dbReference>
<protein>
    <submittedName>
        <fullName evidence="1">DUF1847 domain-containing protein</fullName>
    </submittedName>
</protein>
<dbReference type="InterPro" id="IPR014997">
    <property type="entry name" value="DUF1847"/>
</dbReference>
<evidence type="ECO:0000313" key="1">
    <source>
        <dbReference type="EMBL" id="MBI5252355.1"/>
    </source>
</evidence>